<dbReference type="CDD" id="cd11065">
    <property type="entry name" value="CYP64-like"/>
    <property type="match status" value="1"/>
</dbReference>
<feature type="chain" id="PRO_5040418875" evidence="11">
    <location>
        <begin position="22"/>
        <end position="524"/>
    </location>
</feature>
<comment type="cofactor">
    <cofactor evidence="1 9">
        <name>heme</name>
        <dbReference type="ChEBI" id="CHEBI:30413"/>
    </cofactor>
</comment>
<comment type="pathway">
    <text evidence="2">Secondary metabolite biosynthesis.</text>
</comment>
<dbReference type="PRINTS" id="PR00463">
    <property type="entry name" value="EP450I"/>
</dbReference>
<reference evidence="12" key="1">
    <citation type="submission" date="2016-06" db="EMBL/GenBank/DDBJ databases">
        <title>Draft Genome sequence of the fungus Inonotus baumii.</title>
        <authorList>
            <person name="Zhu H."/>
            <person name="Lin W."/>
        </authorList>
    </citation>
    <scope>NUCLEOTIDE SEQUENCE</scope>
    <source>
        <strain evidence="12">821</strain>
    </source>
</reference>
<keyword evidence="8 10" id="KW-0503">Monooxygenase</keyword>
<proteinExistence type="inferred from homology"/>
<gene>
    <name evidence="12" type="ORF">A7U60_g4131</name>
</gene>
<keyword evidence="11" id="KW-0732">Signal</keyword>
<comment type="caution">
    <text evidence="12">The sequence shown here is derived from an EMBL/GenBank/DDBJ whole genome shotgun (WGS) entry which is preliminary data.</text>
</comment>
<keyword evidence="7 9" id="KW-0408">Iron</keyword>
<dbReference type="Pfam" id="PF00067">
    <property type="entry name" value="p450"/>
    <property type="match status" value="1"/>
</dbReference>
<sequence>MPFSTFEVVTFLFCILGLCAAKSWLRKRRPLPLPPGPKPRPLIGNLKDLPESGQPWIHWAKHKDLYGPISSVTVFGKTLVILNESSIASELLEKRSAIFSNRPRMVFGGEMVGWGDTLTAQQYSDRFRAYRKALHTEIGSKSSVSRFNVLQEIEVRRFLLHVLREPETIFQRVRTMAGAIILKISHGYAINHQDRDPLVDLAEEVLEIFSRTAVAGTWIVDMLPFLRYIPAWVPGMMFKRTATEWRKSITDLTEVPYAFVKRQMDLGIHTPSYTSSRLDKGIRTPEDEFIVKWTAQSIYAGGADTTVATLQCFFLAILIYPEVQRKAQEEIDAVIGNDRLPNFDDRQDLPYVDAIVKEVLRWHPIAPLAFPHVSTEDDVFQGYFIPKGAWLIPNIWLFTHDPKTYHDPMAFKPERFLGHEPEMDPHNLSFGFGRRICPGREFADASVYLTIAQTLAVFDINKAIENGKVVESKVEFTPGTISHPVDFKADIKPRNERAEALIRSVEVEHPFTTGDARVLESLKI</sequence>
<dbReference type="GO" id="GO:0004497">
    <property type="term" value="F:monooxygenase activity"/>
    <property type="evidence" value="ECO:0007669"/>
    <property type="project" value="UniProtKB-KW"/>
</dbReference>
<evidence type="ECO:0000313" key="13">
    <source>
        <dbReference type="Proteomes" id="UP000757232"/>
    </source>
</evidence>
<feature type="signal peptide" evidence="11">
    <location>
        <begin position="1"/>
        <end position="21"/>
    </location>
</feature>
<evidence type="ECO:0000256" key="11">
    <source>
        <dbReference type="SAM" id="SignalP"/>
    </source>
</evidence>
<evidence type="ECO:0000256" key="8">
    <source>
        <dbReference type="ARBA" id="ARBA00023033"/>
    </source>
</evidence>
<dbReference type="InterPro" id="IPR002401">
    <property type="entry name" value="Cyt_P450_E_grp-I"/>
</dbReference>
<dbReference type="EMBL" id="LNZH02000172">
    <property type="protein sequence ID" value="OCB88749.1"/>
    <property type="molecule type" value="Genomic_DNA"/>
</dbReference>
<organism evidence="12 13">
    <name type="scientific">Sanghuangporus baumii</name>
    <name type="common">Phellinus baumii</name>
    <dbReference type="NCBI Taxonomy" id="108892"/>
    <lineage>
        <taxon>Eukaryota</taxon>
        <taxon>Fungi</taxon>
        <taxon>Dikarya</taxon>
        <taxon>Basidiomycota</taxon>
        <taxon>Agaricomycotina</taxon>
        <taxon>Agaricomycetes</taxon>
        <taxon>Hymenochaetales</taxon>
        <taxon>Hymenochaetaceae</taxon>
        <taxon>Sanghuangporus</taxon>
    </lineage>
</organism>
<evidence type="ECO:0000256" key="4">
    <source>
        <dbReference type="ARBA" id="ARBA00022617"/>
    </source>
</evidence>
<dbReference type="OrthoDB" id="2789670at2759"/>
<keyword evidence="5 9" id="KW-0479">Metal-binding</keyword>
<accession>A0A9Q5HZA8</accession>
<evidence type="ECO:0000313" key="12">
    <source>
        <dbReference type="EMBL" id="OCB88749.1"/>
    </source>
</evidence>
<dbReference type="PANTHER" id="PTHR46300:SF12">
    <property type="entry name" value="P450, PUTATIVE (EUROFUNG)-RELATED"/>
    <property type="match status" value="1"/>
</dbReference>
<dbReference type="InterPro" id="IPR001128">
    <property type="entry name" value="Cyt_P450"/>
</dbReference>
<dbReference type="Gene3D" id="1.10.630.10">
    <property type="entry name" value="Cytochrome P450"/>
    <property type="match status" value="1"/>
</dbReference>
<dbReference type="InterPro" id="IPR017972">
    <property type="entry name" value="Cyt_P450_CS"/>
</dbReference>
<dbReference type="GO" id="GO:0020037">
    <property type="term" value="F:heme binding"/>
    <property type="evidence" value="ECO:0007669"/>
    <property type="project" value="InterPro"/>
</dbReference>
<evidence type="ECO:0000256" key="3">
    <source>
        <dbReference type="ARBA" id="ARBA00010617"/>
    </source>
</evidence>
<dbReference type="InterPro" id="IPR036396">
    <property type="entry name" value="Cyt_P450_sf"/>
</dbReference>
<dbReference type="Proteomes" id="UP000757232">
    <property type="component" value="Unassembled WGS sequence"/>
</dbReference>
<dbReference type="GO" id="GO:0005506">
    <property type="term" value="F:iron ion binding"/>
    <property type="evidence" value="ECO:0007669"/>
    <property type="project" value="InterPro"/>
</dbReference>
<name>A0A9Q5HZA8_SANBA</name>
<comment type="similarity">
    <text evidence="3 10">Belongs to the cytochrome P450 family.</text>
</comment>
<dbReference type="InterPro" id="IPR050364">
    <property type="entry name" value="Cytochrome_P450_fung"/>
</dbReference>
<evidence type="ECO:0000256" key="5">
    <source>
        <dbReference type="ARBA" id="ARBA00022723"/>
    </source>
</evidence>
<dbReference type="PRINTS" id="PR00385">
    <property type="entry name" value="P450"/>
</dbReference>
<dbReference type="PANTHER" id="PTHR46300">
    <property type="entry name" value="P450, PUTATIVE (EUROFUNG)-RELATED-RELATED"/>
    <property type="match status" value="1"/>
</dbReference>
<dbReference type="PROSITE" id="PS00086">
    <property type="entry name" value="CYTOCHROME_P450"/>
    <property type="match status" value="1"/>
</dbReference>
<dbReference type="GO" id="GO:0016705">
    <property type="term" value="F:oxidoreductase activity, acting on paired donors, with incorporation or reduction of molecular oxygen"/>
    <property type="evidence" value="ECO:0007669"/>
    <property type="project" value="InterPro"/>
</dbReference>
<dbReference type="SUPFAM" id="SSF48264">
    <property type="entry name" value="Cytochrome P450"/>
    <property type="match status" value="1"/>
</dbReference>
<feature type="binding site" description="axial binding residue" evidence="9">
    <location>
        <position position="437"/>
    </location>
    <ligand>
        <name>heme</name>
        <dbReference type="ChEBI" id="CHEBI:30413"/>
    </ligand>
    <ligandPart>
        <name>Fe</name>
        <dbReference type="ChEBI" id="CHEBI:18248"/>
    </ligandPart>
</feature>
<protein>
    <submittedName>
        <fullName evidence="12">Cytochrome P450</fullName>
    </submittedName>
</protein>
<keyword evidence="13" id="KW-1185">Reference proteome</keyword>
<evidence type="ECO:0000256" key="1">
    <source>
        <dbReference type="ARBA" id="ARBA00001971"/>
    </source>
</evidence>
<evidence type="ECO:0000256" key="2">
    <source>
        <dbReference type="ARBA" id="ARBA00005179"/>
    </source>
</evidence>
<keyword evidence="6 10" id="KW-0560">Oxidoreductase</keyword>
<evidence type="ECO:0000256" key="7">
    <source>
        <dbReference type="ARBA" id="ARBA00023004"/>
    </source>
</evidence>
<evidence type="ECO:0000256" key="10">
    <source>
        <dbReference type="RuleBase" id="RU000461"/>
    </source>
</evidence>
<keyword evidence="4 9" id="KW-0349">Heme</keyword>
<evidence type="ECO:0000256" key="9">
    <source>
        <dbReference type="PIRSR" id="PIRSR602401-1"/>
    </source>
</evidence>
<evidence type="ECO:0000256" key="6">
    <source>
        <dbReference type="ARBA" id="ARBA00023002"/>
    </source>
</evidence>
<dbReference type="AlphaFoldDB" id="A0A9Q5HZA8"/>